<dbReference type="InterPro" id="IPR027417">
    <property type="entry name" value="P-loop_NTPase"/>
</dbReference>
<dbReference type="RefSeq" id="WP_347613648.1">
    <property type="nucleotide sequence ID" value="NZ_JBDPZC010000024.1"/>
</dbReference>
<dbReference type="SMART" id="SM00487">
    <property type="entry name" value="DEXDc"/>
    <property type="match status" value="1"/>
</dbReference>
<dbReference type="PANTHER" id="PTHR45766:SF6">
    <property type="entry name" value="SWI_SNF-RELATED MATRIX-ASSOCIATED ACTIN-DEPENDENT REGULATOR OF CHROMATIN SUBFAMILY A-LIKE PROTEIN 1"/>
    <property type="match status" value="1"/>
</dbReference>
<dbReference type="SUPFAM" id="SSF52540">
    <property type="entry name" value="P-loop containing nucleoside triphosphate hydrolases"/>
    <property type="match status" value="2"/>
</dbReference>
<dbReference type="InterPro" id="IPR000330">
    <property type="entry name" value="SNF2_N"/>
</dbReference>
<evidence type="ECO:0000259" key="3">
    <source>
        <dbReference type="PROSITE" id="PS51194"/>
    </source>
</evidence>
<evidence type="ECO:0000259" key="2">
    <source>
        <dbReference type="PROSITE" id="PS51192"/>
    </source>
</evidence>
<dbReference type="PROSITE" id="PS51192">
    <property type="entry name" value="HELICASE_ATP_BIND_1"/>
    <property type="match status" value="1"/>
</dbReference>
<gene>
    <name evidence="4" type="primary">dpdE</name>
    <name evidence="4" type="ORF">ABDJ40_24270</name>
</gene>
<name>A0ABV0GLS6_9BURK</name>
<dbReference type="InterPro" id="IPR014001">
    <property type="entry name" value="Helicase_ATP-bd"/>
</dbReference>
<protein>
    <submittedName>
        <fullName evidence="4">Protein DpdE</fullName>
    </submittedName>
</protein>
<proteinExistence type="predicted"/>
<dbReference type="Gene3D" id="3.40.50.300">
    <property type="entry name" value="P-loop containing nucleotide triphosphate hydrolases"/>
    <property type="match status" value="1"/>
</dbReference>
<feature type="domain" description="Helicase ATP-binding" evidence="2">
    <location>
        <begin position="174"/>
        <end position="324"/>
    </location>
</feature>
<sequence length="1084" mass="120833">MRSIGIKPGSFVEVKLTPYNAWGIGKFLGAIGGVARVQYFDAPGAPLPDIVECPVASLQGVRLPIQTRVYRRHAAGRWQVGRVLHDEDNEVLVQFPNNDRLTIETEHLQVRWGRPLHDPLSLLAVEATETPFLADARSEFVRQVSRQRAAAMGITALLSSAIDLVDYQFEVVRRVLTDPVQRYLLADEVGLGKTIEAGIIIRQYFLDEPEHARTVVVVPATLVQQWRSELSVRFGLEGLLDRRLHVVQHDDLNALNAALEAGAGMLVVDEAHHLSHQGSTTREHLYAMLQEHARTTPRLLLLSATPVLGDEAGFLRVLHLLDPVVFPLDDVEGLRQRIASRQVIAEVVAMLSPENQWSLAPELDRLEEVYGDDALLMEKVNALRAVLETFPEEDDEAFIASLADLRVHLVETYRLHRRLLRNRRATVSWATPRRNGLKAVSMRSQGAQRWSELLEQLRLHLNADAALPDDVAAILLSAAVHPRNAAPLHGLLHAAGVHDAQILALAQELDAAGERLRADPERFKVLVTLVQGLLQTVGVQVVVFCDQCTDAKQAAHALEQALPGQVARHEPELPPSDQDEDIAPPAWRQFLSAPGQIRVLVCDARAEEGVNLHGGKKLAVHFDLPLAPNRIEQRLGRLDRYGTGDPIGSYVLVDEGLPDEVAWLQVLDTGWRVFNRSVASLQYLIESTARPLAQEWMDQGTQALSDHAQQLAGDEGLVQRELRNISIQDALDAQGAVPETALEALEECEADWQSWRDAFKRFAVDMLSFEQTGLASGGVQTTDPVFRIAYVHGDRGRPTLITLPEYLRVFLQSVDRTHSTSRAPMTHLYAFRRQNTVARAVLAQQVYPLRVGDSLVTALERLCERDDRGRAFAMWRVDRQCVANNACGADLYFRFDFVVRPRLSGVELGEEIDAHAFARKAHVLMSPVALRVWIDGTGAIVHEPPTLLTARYSDAWVGTRRDFNLNPQRWRQLPSEVQSAWMRDWPTLCAQCRGNAESAVLASEEYRDHIGKALKACTEERRMRRAQAASRLARLDGAARERERQEMARDEGLYAALQASLSEPLLLLDVVGAVFVADDTPFDA</sequence>
<dbReference type="InterPro" id="IPR038718">
    <property type="entry name" value="SNF2-like_sf"/>
</dbReference>
<dbReference type="InterPro" id="IPR001650">
    <property type="entry name" value="Helicase_C-like"/>
</dbReference>
<dbReference type="Proteomes" id="UP001462640">
    <property type="component" value="Unassembled WGS sequence"/>
</dbReference>
<dbReference type="Pfam" id="PF00271">
    <property type="entry name" value="Helicase_C"/>
    <property type="match status" value="1"/>
</dbReference>
<dbReference type="Pfam" id="PF00176">
    <property type="entry name" value="SNF2-rel_dom"/>
    <property type="match status" value="1"/>
</dbReference>
<dbReference type="NCBIfam" id="NF041062">
    <property type="entry name" value="DpdE"/>
    <property type="match status" value="1"/>
</dbReference>
<evidence type="ECO:0000313" key="4">
    <source>
        <dbReference type="EMBL" id="MEO3715902.1"/>
    </source>
</evidence>
<evidence type="ECO:0000256" key="1">
    <source>
        <dbReference type="ARBA" id="ARBA00022801"/>
    </source>
</evidence>
<dbReference type="PANTHER" id="PTHR45766">
    <property type="entry name" value="DNA ANNEALING HELICASE AND ENDONUCLEASE ZRANB3 FAMILY MEMBER"/>
    <property type="match status" value="1"/>
</dbReference>
<evidence type="ECO:0000313" key="5">
    <source>
        <dbReference type="Proteomes" id="UP001462640"/>
    </source>
</evidence>
<dbReference type="EMBL" id="JBDPZC010000024">
    <property type="protein sequence ID" value="MEO3715902.1"/>
    <property type="molecule type" value="Genomic_DNA"/>
</dbReference>
<dbReference type="Gene3D" id="3.40.50.10810">
    <property type="entry name" value="Tandem AAA-ATPase domain"/>
    <property type="match status" value="1"/>
</dbReference>
<comment type="caution">
    <text evidence="4">The sequence shown here is derived from an EMBL/GenBank/DDBJ whole genome shotgun (WGS) entry which is preliminary data.</text>
</comment>
<feature type="domain" description="Helicase C-terminal" evidence="3">
    <location>
        <begin position="528"/>
        <end position="689"/>
    </location>
</feature>
<organism evidence="4 5">
    <name type="scientific">Roseateles flavus</name>
    <dbReference type="NCBI Taxonomy" id="3149041"/>
    <lineage>
        <taxon>Bacteria</taxon>
        <taxon>Pseudomonadati</taxon>
        <taxon>Pseudomonadota</taxon>
        <taxon>Betaproteobacteria</taxon>
        <taxon>Burkholderiales</taxon>
        <taxon>Sphaerotilaceae</taxon>
        <taxon>Roseateles</taxon>
    </lineage>
</organism>
<dbReference type="PROSITE" id="PS51194">
    <property type="entry name" value="HELICASE_CTER"/>
    <property type="match status" value="1"/>
</dbReference>
<accession>A0ABV0GLS6</accession>
<keyword evidence="1" id="KW-0378">Hydrolase</keyword>
<reference evidence="4 5" key="1">
    <citation type="submission" date="2024-05" db="EMBL/GenBank/DDBJ databases">
        <title>Roseateles sp. 2.12 16S ribosomal RNA gene Genome sequencing and assembly.</title>
        <authorList>
            <person name="Woo H."/>
        </authorList>
    </citation>
    <scope>NUCLEOTIDE SEQUENCE [LARGE SCALE GENOMIC DNA]</scope>
    <source>
        <strain evidence="4 5">2.12</strain>
    </source>
</reference>
<keyword evidence="5" id="KW-1185">Reference proteome</keyword>